<comment type="caution">
    <text evidence="2">The sequence shown here is derived from an EMBL/GenBank/DDBJ whole genome shotgun (WGS) entry which is preliminary data.</text>
</comment>
<name>A0AAV7L020_PLEWA</name>
<evidence type="ECO:0000256" key="1">
    <source>
        <dbReference type="SAM" id="MobiDB-lite"/>
    </source>
</evidence>
<reference evidence="2" key="1">
    <citation type="journal article" date="2022" name="bioRxiv">
        <title>Sequencing and chromosome-scale assembly of the giantPleurodeles waltlgenome.</title>
        <authorList>
            <person name="Brown T."/>
            <person name="Elewa A."/>
            <person name="Iarovenko S."/>
            <person name="Subramanian E."/>
            <person name="Araus A.J."/>
            <person name="Petzold A."/>
            <person name="Susuki M."/>
            <person name="Suzuki K.-i.T."/>
            <person name="Hayashi T."/>
            <person name="Toyoda A."/>
            <person name="Oliveira C."/>
            <person name="Osipova E."/>
            <person name="Leigh N.D."/>
            <person name="Simon A."/>
            <person name="Yun M.H."/>
        </authorList>
    </citation>
    <scope>NUCLEOTIDE SEQUENCE</scope>
    <source>
        <strain evidence="2">20211129_DDA</strain>
        <tissue evidence="2">Liver</tissue>
    </source>
</reference>
<feature type="compositionally biased region" description="Polar residues" evidence="1">
    <location>
        <begin position="90"/>
        <end position="103"/>
    </location>
</feature>
<dbReference type="Proteomes" id="UP001066276">
    <property type="component" value="Chromosome 12"/>
</dbReference>
<protein>
    <submittedName>
        <fullName evidence="2">Uncharacterized protein</fullName>
    </submittedName>
</protein>
<organism evidence="2 3">
    <name type="scientific">Pleurodeles waltl</name>
    <name type="common">Iberian ribbed newt</name>
    <dbReference type="NCBI Taxonomy" id="8319"/>
    <lineage>
        <taxon>Eukaryota</taxon>
        <taxon>Metazoa</taxon>
        <taxon>Chordata</taxon>
        <taxon>Craniata</taxon>
        <taxon>Vertebrata</taxon>
        <taxon>Euteleostomi</taxon>
        <taxon>Amphibia</taxon>
        <taxon>Batrachia</taxon>
        <taxon>Caudata</taxon>
        <taxon>Salamandroidea</taxon>
        <taxon>Salamandridae</taxon>
        <taxon>Pleurodelinae</taxon>
        <taxon>Pleurodeles</taxon>
    </lineage>
</organism>
<accession>A0AAV7L020</accession>
<gene>
    <name evidence="2" type="ORF">NDU88_004650</name>
</gene>
<feature type="compositionally biased region" description="Polar residues" evidence="1">
    <location>
        <begin position="67"/>
        <end position="81"/>
    </location>
</feature>
<proteinExistence type="predicted"/>
<sequence length="115" mass="11803">MQDATAQALLSVVQLLSSFENPSAPVPPTAPWDPTDTLKNTVVELKCQIEPIAAALIVRPVATGTIGSSDIPSPGVQSPIPNNVDKSKITETNTNKSGDSTLAGSAGQDTLIPAL</sequence>
<evidence type="ECO:0000313" key="2">
    <source>
        <dbReference type="EMBL" id="KAJ1084503.1"/>
    </source>
</evidence>
<keyword evidence="3" id="KW-1185">Reference proteome</keyword>
<dbReference type="EMBL" id="JANPWB010000016">
    <property type="protein sequence ID" value="KAJ1084503.1"/>
    <property type="molecule type" value="Genomic_DNA"/>
</dbReference>
<evidence type="ECO:0000313" key="3">
    <source>
        <dbReference type="Proteomes" id="UP001066276"/>
    </source>
</evidence>
<dbReference type="AlphaFoldDB" id="A0AAV7L020"/>
<feature type="region of interest" description="Disordered" evidence="1">
    <location>
        <begin position="67"/>
        <end position="115"/>
    </location>
</feature>